<proteinExistence type="predicted"/>
<evidence type="ECO:0000313" key="3">
    <source>
        <dbReference type="EMBL" id="CAG8614284.1"/>
    </source>
</evidence>
<feature type="domain" description="GST N-terminal" evidence="2">
    <location>
        <begin position="5"/>
        <end position="84"/>
    </location>
</feature>
<protein>
    <submittedName>
        <fullName evidence="3">8476_t:CDS:1</fullName>
    </submittedName>
</protein>
<feature type="region of interest" description="Disordered" evidence="1">
    <location>
        <begin position="255"/>
        <end position="276"/>
    </location>
</feature>
<keyword evidence="4" id="KW-1185">Reference proteome</keyword>
<dbReference type="Gene3D" id="3.40.30.110">
    <property type="match status" value="2"/>
</dbReference>
<gene>
    <name evidence="3" type="ORF">PBRASI_LOCUS8344</name>
</gene>
<dbReference type="InterPro" id="IPR004045">
    <property type="entry name" value="Glutathione_S-Trfase_N"/>
</dbReference>
<dbReference type="InterPro" id="IPR058268">
    <property type="entry name" value="DUF7962"/>
</dbReference>
<dbReference type="InterPro" id="IPR036249">
    <property type="entry name" value="Thioredoxin-like_sf"/>
</dbReference>
<dbReference type="AlphaFoldDB" id="A0A9N9GK50"/>
<dbReference type="PROSITE" id="PS50404">
    <property type="entry name" value="GST_NTER"/>
    <property type="match status" value="1"/>
</dbReference>
<dbReference type="Pfam" id="PF13417">
    <property type="entry name" value="GST_N_3"/>
    <property type="match status" value="1"/>
</dbReference>
<reference evidence="3" key="1">
    <citation type="submission" date="2021-06" db="EMBL/GenBank/DDBJ databases">
        <authorList>
            <person name="Kallberg Y."/>
            <person name="Tangrot J."/>
            <person name="Rosling A."/>
        </authorList>
    </citation>
    <scope>NUCLEOTIDE SEQUENCE</scope>
    <source>
        <strain evidence="3">BR232B</strain>
    </source>
</reference>
<name>A0A9N9GK50_9GLOM</name>
<dbReference type="Pfam" id="PF25907">
    <property type="entry name" value="DUF7962"/>
    <property type="match status" value="1"/>
</dbReference>
<sequence>MAFQPPIILHHYAGSVYSQKILWALAIKKLDWVSVEVPPILPRPLLQPLTHGYRRIPVLQIGSDIFVDTALILQELEKRFPEPSLFPKRKGSDKADRGLAQALSMWTDRYFWSATAALMPFGGPKDPPDAPKIYSQKALLQDRAALMGVKSFDLERIAAARPMMLDKLRTNFEWIELQLSDGREWIFDTPYPSIADIHVGTNIWFLRNTKGAPEVARKDLYPNIYAWFARLNTYAKTNGKKPIKMTGEQALEIAKKHKPMSHPATEDTNDPNRRKIGDHVRIMPDDYGKIPVQGKIVSLGPFHVAIRPDGVSETGIDVVIWFPRVGYLVNPATSLAKL</sequence>
<dbReference type="Proteomes" id="UP000789739">
    <property type="component" value="Unassembled WGS sequence"/>
</dbReference>
<dbReference type="CDD" id="cd00299">
    <property type="entry name" value="GST_C_family"/>
    <property type="match status" value="1"/>
</dbReference>
<comment type="caution">
    <text evidence="3">The sequence shown here is derived from an EMBL/GenBank/DDBJ whole genome shotgun (WGS) entry which is preliminary data.</text>
</comment>
<organism evidence="3 4">
    <name type="scientific">Paraglomus brasilianum</name>
    <dbReference type="NCBI Taxonomy" id="144538"/>
    <lineage>
        <taxon>Eukaryota</taxon>
        <taxon>Fungi</taxon>
        <taxon>Fungi incertae sedis</taxon>
        <taxon>Mucoromycota</taxon>
        <taxon>Glomeromycotina</taxon>
        <taxon>Glomeromycetes</taxon>
        <taxon>Paraglomerales</taxon>
        <taxon>Paraglomeraceae</taxon>
        <taxon>Paraglomus</taxon>
    </lineage>
</organism>
<dbReference type="CDD" id="cd00570">
    <property type="entry name" value="GST_N_family"/>
    <property type="match status" value="1"/>
</dbReference>
<evidence type="ECO:0000313" key="4">
    <source>
        <dbReference type="Proteomes" id="UP000789739"/>
    </source>
</evidence>
<dbReference type="InterPro" id="IPR036282">
    <property type="entry name" value="Glutathione-S-Trfase_C_sf"/>
</dbReference>
<accession>A0A9N9GK50</accession>
<evidence type="ECO:0000259" key="2">
    <source>
        <dbReference type="PROSITE" id="PS50404"/>
    </source>
</evidence>
<dbReference type="SUPFAM" id="SSF47616">
    <property type="entry name" value="GST C-terminal domain-like"/>
    <property type="match status" value="1"/>
</dbReference>
<dbReference type="EMBL" id="CAJVPI010001468">
    <property type="protein sequence ID" value="CAG8614284.1"/>
    <property type="molecule type" value="Genomic_DNA"/>
</dbReference>
<evidence type="ECO:0000256" key="1">
    <source>
        <dbReference type="SAM" id="MobiDB-lite"/>
    </source>
</evidence>
<dbReference type="SUPFAM" id="SSF52833">
    <property type="entry name" value="Thioredoxin-like"/>
    <property type="match status" value="1"/>
</dbReference>
<dbReference type="OrthoDB" id="202840at2759"/>